<gene>
    <name evidence="1" type="ORF">CCMSSC00406_0009755</name>
</gene>
<dbReference type="Proteomes" id="UP000824881">
    <property type="component" value="Unassembled WGS sequence"/>
</dbReference>
<evidence type="ECO:0000313" key="2">
    <source>
        <dbReference type="Proteomes" id="UP000824881"/>
    </source>
</evidence>
<name>A0ACB7IR30_PLECO</name>
<proteinExistence type="predicted"/>
<evidence type="ECO:0000313" key="1">
    <source>
        <dbReference type="EMBL" id="KAG9219516.1"/>
    </source>
</evidence>
<reference evidence="1 2" key="1">
    <citation type="journal article" date="2021" name="Appl. Environ. Microbiol.">
        <title>Genetic linkage and physical mapping for an oyster mushroom Pleurotus cornucopiae and QTL analysis for the trait cap color.</title>
        <authorList>
            <person name="Zhang Y."/>
            <person name="Gao W."/>
            <person name="Sonnenberg A."/>
            <person name="Chen Q."/>
            <person name="Zhang J."/>
            <person name="Huang C."/>
        </authorList>
    </citation>
    <scope>NUCLEOTIDE SEQUENCE [LARGE SCALE GENOMIC DNA]</scope>
    <source>
        <strain evidence="1">CCMSSC00406</strain>
    </source>
</reference>
<accession>A0ACB7IR30</accession>
<dbReference type="EMBL" id="WQMT02000009">
    <property type="protein sequence ID" value="KAG9219516.1"/>
    <property type="molecule type" value="Genomic_DNA"/>
</dbReference>
<comment type="caution">
    <text evidence="1">The sequence shown here is derived from an EMBL/GenBank/DDBJ whole genome shotgun (WGS) entry which is preliminary data.</text>
</comment>
<sequence>MRLMFRWQAVQNTPTDYSKFVIKVIPRMHRVATTDAAAPSNDTTSTPSTSTSTPQNIIDQKVLRHCINLSSSYLVTDVTLNPERGISTWFTGFNRLMDIVCALHARGELELETMNIASKACSECWSVGGCWKGLEEARDCVKEVATRLKELLDENGKTYKGERIYAP</sequence>
<protein>
    <submittedName>
        <fullName evidence="1">Uncharacterized protein</fullName>
    </submittedName>
</protein>
<keyword evidence="2" id="KW-1185">Reference proteome</keyword>
<organism evidence="1 2">
    <name type="scientific">Pleurotus cornucopiae</name>
    <name type="common">Cornucopia mushroom</name>
    <dbReference type="NCBI Taxonomy" id="5321"/>
    <lineage>
        <taxon>Eukaryota</taxon>
        <taxon>Fungi</taxon>
        <taxon>Dikarya</taxon>
        <taxon>Basidiomycota</taxon>
        <taxon>Agaricomycotina</taxon>
        <taxon>Agaricomycetes</taxon>
        <taxon>Agaricomycetidae</taxon>
        <taxon>Agaricales</taxon>
        <taxon>Pleurotineae</taxon>
        <taxon>Pleurotaceae</taxon>
        <taxon>Pleurotus</taxon>
    </lineage>
</organism>